<dbReference type="AlphaFoldDB" id="A0A6M3XMI4"/>
<dbReference type="Pfam" id="PF17236">
    <property type="entry name" value="SU10_MCP"/>
    <property type="match status" value="1"/>
</dbReference>
<organism evidence="1">
    <name type="scientific">viral metagenome</name>
    <dbReference type="NCBI Taxonomy" id="1070528"/>
    <lineage>
        <taxon>unclassified sequences</taxon>
        <taxon>metagenomes</taxon>
        <taxon>organismal metagenomes</taxon>
    </lineage>
</organism>
<name>A0A6M3XMI4_9ZZZZ</name>
<proteinExistence type="predicted"/>
<sequence length="315" mass="34358">MPDSATVTMTYTTSMSDNIVDEVLDRITNLAPTDTPFISSIGRDKCDTATPEWLEDTLDTAASNSQIEGKDFTAAAVTIPTRLTNKTQIMDKVFFLSESAKASKMYARTSELQRITGNKTKSLNNDVEYNTLNSTVATGDESTARSMDGALAWAHANASYTFSATAAGSNHITEIILNDQIQALWTLGGDPDTVLAPARQKRKISDFTADGRLTINTNVDQKKITMTVRIIETDFGTVMVMADRHIAATGSDPYYDTILLYQKSVFKSLTFRPVKRTILGKTADGDKYAITCERSLRCGSKKGVGKITNLSRVAA</sequence>
<evidence type="ECO:0000313" key="1">
    <source>
        <dbReference type="EMBL" id="QJH99180.1"/>
    </source>
</evidence>
<dbReference type="InterPro" id="IPR035198">
    <property type="entry name" value="SU10_MCP"/>
</dbReference>
<gene>
    <name evidence="1" type="ORF">TM448B01517_0014</name>
</gene>
<reference evidence="1" key="1">
    <citation type="submission" date="2020-03" db="EMBL/GenBank/DDBJ databases">
        <title>The deep terrestrial virosphere.</title>
        <authorList>
            <person name="Holmfeldt K."/>
            <person name="Nilsson E."/>
            <person name="Simone D."/>
            <person name="Lopez-Fernandez M."/>
            <person name="Wu X."/>
            <person name="de Brujin I."/>
            <person name="Lundin D."/>
            <person name="Andersson A."/>
            <person name="Bertilsson S."/>
            <person name="Dopson M."/>
        </authorList>
    </citation>
    <scope>NUCLEOTIDE SEQUENCE</scope>
    <source>
        <strain evidence="1">TM448B01517</strain>
    </source>
</reference>
<protein>
    <submittedName>
        <fullName evidence="1">Putative major capsid protein</fullName>
    </submittedName>
</protein>
<dbReference type="EMBL" id="MT144773">
    <property type="protein sequence ID" value="QJH99180.1"/>
    <property type="molecule type" value="Genomic_DNA"/>
</dbReference>
<accession>A0A6M3XMI4</accession>